<dbReference type="RefSeq" id="XP_044548034.1">
    <property type="nucleotide sequence ID" value="XM_044695320.1"/>
</dbReference>
<organism evidence="2 3">
    <name type="scientific">Naegleria lovaniensis</name>
    <name type="common">Amoeba</name>
    <dbReference type="NCBI Taxonomy" id="51637"/>
    <lineage>
        <taxon>Eukaryota</taxon>
        <taxon>Discoba</taxon>
        <taxon>Heterolobosea</taxon>
        <taxon>Tetramitia</taxon>
        <taxon>Eutetramitia</taxon>
        <taxon>Vahlkampfiidae</taxon>
        <taxon>Naegleria</taxon>
    </lineage>
</organism>
<gene>
    <name evidence="2" type="ORF">C9374_005557</name>
</gene>
<protein>
    <recommendedName>
        <fullName evidence="4">DOMON domain-containing protein</fullName>
    </recommendedName>
</protein>
<reference evidence="2 3" key="1">
    <citation type="journal article" date="2018" name="BMC Genomics">
        <title>The genome of Naegleria lovaniensis, the basis for a comparative approach to unravel pathogenicity factors of the human pathogenic amoeba N. fowleri.</title>
        <authorList>
            <person name="Liechti N."/>
            <person name="Schurch N."/>
            <person name="Bruggmann R."/>
            <person name="Wittwer M."/>
        </authorList>
    </citation>
    <scope>NUCLEOTIDE SEQUENCE [LARGE SCALE GENOMIC DNA]</scope>
    <source>
        <strain evidence="2 3">ATCC 30569</strain>
    </source>
</reference>
<keyword evidence="3" id="KW-1185">Reference proteome</keyword>
<evidence type="ECO:0000313" key="3">
    <source>
        <dbReference type="Proteomes" id="UP000816034"/>
    </source>
</evidence>
<proteinExistence type="predicted"/>
<sequence length="233" mass="25296">MTSWIVSPFLLLILFFSAIVSAQNTTLPTLFENCYVFRSKSSSDVYRVEWTLDEPNDRFSARFTLPSAPGYGSIGFKLTNQGYGMPGSTILLGYGNGIVNEYYANGNTQPSKLTNNQFLAAASSTVGNVTTLTYVRTLTRPAGAPNTYFAFPKNANVTLLFASSLKSPVSPTSFLQHYRADLYSGGINFYMKNVNACISTGGAMSVYGWNASNMSFLVAIVSSLCIVMLSSLL</sequence>
<dbReference type="EMBL" id="PYSW02000024">
    <property type="protein sequence ID" value="KAG2382355.1"/>
    <property type="molecule type" value="Genomic_DNA"/>
</dbReference>
<dbReference type="Proteomes" id="UP000816034">
    <property type="component" value="Unassembled WGS sequence"/>
</dbReference>
<dbReference type="CDD" id="cd09631">
    <property type="entry name" value="DOMON_DOH"/>
    <property type="match status" value="1"/>
</dbReference>
<accession>A0AA88KK73</accession>
<dbReference type="SUPFAM" id="SSF49344">
    <property type="entry name" value="CBD9-like"/>
    <property type="match status" value="1"/>
</dbReference>
<name>A0AA88KK73_NAELO</name>
<dbReference type="Gene3D" id="2.60.40.1210">
    <property type="entry name" value="Cellobiose dehydrogenase, cytochrome domain"/>
    <property type="match status" value="1"/>
</dbReference>
<feature type="chain" id="PRO_5041706889" description="DOMON domain-containing protein" evidence="1">
    <location>
        <begin position="23"/>
        <end position="233"/>
    </location>
</feature>
<comment type="caution">
    <text evidence="2">The sequence shown here is derived from an EMBL/GenBank/DDBJ whole genome shotgun (WGS) entry which is preliminary data.</text>
</comment>
<dbReference type="InterPro" id="IPR045266">
    <property type="entry name" value="DOH_DOMON"/>
</dbReference>
<dbReference type="AlphaFoldDB" id="A0AA88KK73"/>
<evidence type="ECO:0000313" key="2">
    <source>
        <dbReference type="EMBL" id="KAG2382355.1"/>
    </source>
</evidence>
<feature type="signal peptide" evidence="1">
    <location>
        <begin position="1"/>
        <end position="22"/>
    </location>
</feature>
<keyword evidence="1" id="KW-0732">Signal</keyword>
<evidence type="ECO:0000256" key="1">
    <source>
        <dbReference type="SAM" id="SignalP"/>
    </source>
</evidence>
<dbReference type="GeneID" id="68098012"/>
<evidence type="ECO:0008006" key="4">
    <source>
        <dbReference type="Google" id="ProtNLM"/>
    </source>
</evidence>